<keyword evidence="1" id="KW-0472">Membrane</keyword>
<keyword evidence="1" id="KW-1133">Transmembrane helix</keyword>
<reference evidence="2 3" key="1">
    <citation type="journal article" date="2014" name="Genome Biol. Evol.">
        <title>The secreted proteins of Achlya hypogyna and Thraustotheca clavata identify the ancestral oomycete secretome and reveal gene acquisitions by horizontal gene transfer.</title>
        <authorList>
            <person name="Misner I."/>
            <person name="Blouin N."/>
            <person name="Leonard G."/>
            <person name="Richards T.A."/>
            <person name="Lane C.E."/>
        </authorList>
    </citation>
    <scope>NUCLEOTIDE SEQUENCE [LARGE SCALE GENOMIC DNA]</scope>
    <source>
        <strain evidence="2 3">ATCC 34112</strain>
    </source>
</reference>
<accession>A0A1V9Z4C4</accession>
<sequence length="423" mass="46957">MTFFGLTMIYDWVMNLREAISVQGDIQTINLMSYVYTPLPQAISPIFNSSWTHYVYISAMLLSFVIAVVGGVCNFIYINSGCPADCKWYAFNRICNMLNRTLIRLRSIEAIVCHSTAPLVPMMNELTGYYESAILAIESTWIISVLHESIHPLFGGISNRAAPWSCALASMISFSLDMILPVQFTAKLDRRCYSVNMDYMIYCSNGNISIGSNKRLLCILLIMAASVVTVVGYLYCYNKASRAEFCSSSSFVPRVPSLILPLALISLEPQLKKLVKAEENIDDVTAAMGGIFRFQWRNQSYVFDSKLWLVMDTKSYGVMTTEKNIKGPDCLHLPIQGLIEGPFYHGIHRNCRLSLFVAGLTSLVLTLTGNVTYLHTVQANLANDYGSANFNSTGARVHGELDIATPALGDISQLYNGTDATIT</sequence>
<organism evidence="2 3">
    <name type="scientific">Thraustotheca clavata</name>
    <dbReference type="NCBI Taxonomy" id="74557"/>
    <lineage>
        <taxon>Eukaryota</taxon>
        <taxon>Sar</taxon>
        <taxon>Stramenopiles</taxon>
        <taxon>Oomycota</taxon>
        <taxon>Saprolegniomycetes</taxon>
        <taxon>Saprolegniales</taxon>
        <taxon>Achlyaceae</taxon>
        <taxon>Thraustotheca</taxon>
    </lineage>
</organism>
<evidence type="ECO:0000313" key="2">
    <source>
        <dbReference type="EMBL" id="OQR92690.1"/>
    </source>
</evidence>
<name>A0A1V9Z4C4_9STRA</name>
<feature type="transmembrane region" description="Helical" evidence="1">
    <location>
        <begin position="216"/>
        <end position="235"/>
    </location>
</feature>
<proteinExistence type="predicted"/>
<comment type="caution">
    <text evidence="2">The sequence shown here is derived from an EMBL/GenBank/DDBJ whole genome shotgun (WGS) entry which is preliminary data.</text>
</comment>
<dbReference type="AlphaFoldDB" id="A0A1V9Z4C4"/>
<dbReference type="Proteomes" id="UP000243217">
    <property type="component" value="Unassembled WGS sequence"/>
</dbReference>
<keyword evidence="1" id="KW-0812">Transmembrane</keyword>
<evidence type="ECO:0000313" key="3">
    <source>
        <dbReference type="Proteomes" id="UP000243217"/>
    </source>
</evidence>
<protein>
    <submittedName>
        <fullName evidence="2">Uncharacterized protein</fullName>
    </submittedName>
</protein>
<dbReference type="EMBL" id="JNBS01002309">
    <property type="protein sequence ID" value="OQR92690.1"/>
    <property type="molecule type" value="Genomic_DNA"/>
</dbReference>
<gene>
    <name evidence="2" type="ORF">THRCLA_22369</name>
</gene>
<keyword evidence="3" id="KW-1185">Reference proteome</keyword>
<feature type="transmembrane region" description="Helical" evidence="1">
    <location>
        <begin position="54"/>
        <end position="77"/>
    </location>
</feature>
<evidence type="ECO:0000256" key="1">
    <source>
        <dbReference type="SAM" id="Phobius"/>
    </source>
</evidence>